<evidence type="ECO:0000256" key="2">
    <source>
        <dbReference type="ARBA" id="ARBA00022723"/>
    </source>
</evidence>
<reference evidence="8" key="1">
    <citation type="journal article" date="2018" name="Nat. Microbiol.">
        <title>Leveraging single-cell genomics to expand the fungal tree of life.</title>
        <authorList>
            <person name="Ahrendt S.R."/>
            <person name="Quandt C.A."/>
            <person name="Ciobanu D."/>
            <person name="Clum A."/>
            <person name="Salamov A."/>
            <person name="Andreopoulos B."/>
            <person name="Cheng J.F."/>
            <person name="Woyke T."/>
            <person name="Pelin A."/>
            <person name="Henrissat B."/>
            <person name="Reynolds N.K."/>
            <person name="Benny G.L."/>
            <person name="Smith M.E."/>
            <person name="James T.Y."/>
            <person name="Grigoriev I.V."/>
        </authorList>
    </citation>
    <scope>NUCLEOTIDE SEQUENCE [LARGE SCALE GENOMIC DNA]</scope>
</reference>
<accession>A0A4P9VXE0</accession>
<evidence type="ECO:0000256" key="1">
    <source>
        <dbReference type="ARBA" id="ARBA00001954"/>
    </source>
</evidence>
<dbReference type="GO" id="GO:0051213">
    <property type="term" value="F:dioxygenase activity"/>
    <property type="evidence" value="ECO:0007669"/>
    <property type="project" value="UniProtKB-KW"/>
</dbReference>
<protein>
    <recommendedName>
        <fullName evidence="6">2OGFeDO JBP1/TET oxygenase domain-containing protein</fullName>
    </recommendedName>
</protein>
<dbReference type="GO" id="GO:0046872">
    <property type="term" value="F:metal ion binding"/>
    <property type="evidence" value="ECO:0007669"/>
    <property type="project" value="UniProtKB-KW"/>
</dbReference>
<dbReference type="InterPro" id="IPR024779">
    <property type="entry name" value="2OGFeDO_JBP1/TET_oxygenase_dom"/>
</dbReference>
<evidence type="ECO:0000256" key="4">
    <source>
        <dbReference type="ARBA" id="ARBA00023002"/>
    </source>
</evidence>
<dbReference type="OrthoDB" id="275889at2759"/>
<evidence type="ECO:0000313" key="8">
    <source>
        <dbReference type="Proteomes" id="UP000269721"/>
    </source>
</evidence>
<evidence type="ECO:0000259" key="6">
    <source>
        <dbReference type="Pfam" id="PF12851"/>
    </source>
</evidence>
<keyword evidence="4" id="KW-0560">Oxidoreductase</keyword>
<gene>
    <name evidence="7" type="ORF">BDK51DRAFT_33443</name>
</gene>
<dbReference type="EMBL" id="ML001084">
    <property type="protein sequence ID" value="RKO83575.1"/>
    <property type="molecule type" value="Genomic_DNA"/>
</dbReference>
<name>A0A4P9VXE0_9FUNG</name>
<keyword evidence="5" id="KW-0408">Iron</keyword>
<keyword evidence="8" id="KW-1185">Reference proteome</keyword>
<dbReference type="Proteomes" id="UP000269721">
    <property type="component" value="Unassembled WGS sequence"/>
</dbReference>
<evidence type="ECO:0000256" key="5">
    <source>
        <dbReference type="ARBA" id="ARBA00023004"/>
    </source>
</evidence>
<sequence length="222" mass="25179">MLDIRFKLFAGQFFNINTLDTTDYDIQQRTHDHTNPNPIWKLLENDTDVIDKETGDVVLKFRKNRIPVHLQKIAYQGLVASAKFTRNANRGVAGGIVDTERVKTVRPNLVVGKVNKFRLYPKLPSGEISKANFGNPARSAIVGWTDLAKRNAKVTPCRLTAFSENLYKELAPDRWQKQMDLAMKTNARIGNTSFSSVTVNYDWRSALHKDIGDYKDGFGVFT</sequence>
<comment type="cofactor">
    <cofactor evidence="1">
        <name>Fe(2+)</name>
        <dbReference type="ChEBI" id="CHEBI:29033"/>
    </cofactor>
</comment>
<evidence type="ECO:0000313" key="7">
    <source>
        <dbReference type="EMBL" id="RKO83575.1"/>
    </source>
</evidence>
<dbReference type="AlphaFoldDB" id="A0A4P9VXE0"/>
<evidence type="ECO:0000256" key="3">
    <source>
        <dbReference type="ARBA" id="ARBA00022964"/>
    </source>
</evidence>
<keyword evidence="3" id="KW-0223">Dioxygenase</keyword>
<organism evidence="7 8">
    <name type="scientific">Blyttiomyces helicus</name>
    <dbReference type="NCBI Taxonomy" id="388810"/>
    <lineage>
        <taxon>Eukaryota</taxon>
        <taxon>Fungi</taxon>
        <taxon>Fungi incertae sedis</taxon>
        <taxon>Chytridiomycota</taxon>
        <taxon>Chytridiomycota incertae sedis</taxon>
        <taxon>Chytridiomycetes</taxon>
        <taxon>Chytridiomycetes incertae sedis</taxon>
        <taxon>Blyttiomyces</taxon>
    </lineage>
</organism>
<feature type="non-terminal residue" evidence="7">
    <location>
        <position position="222"/>
    </location>
</feature>
<dbReference type="Pfam" id="PF12851">
    <property type="entry name" value="Tet_JBP"/>
    <property type="match status" value="1"/>
</dbReference>
<proteinExistence type="predicted"/>
<keyword evidence="2" id="KW-0479">Metal-binding</keyword>
<feature type="domain" description="2OGFeDO JBP1/TET oxygenase" evidence="6">
    <location>
        <begin position="160"/>
        <end position="220"/>
    </location>
</feature>